<keyword evidence="3" id="KW-1185">Reference proteome</keyword>
<dbReference type="InterPro" id="IPR050855">
    <property type="entry name" value="NDM-1-like"/>
</dbReference>
<dbReference type="InterPro" id="IPR001279">
    <property type="entry name" value="Metallo-B-lactamas"/>
</dbReference>
<dbReference type="RefSeq" id="WP_012936997.1">
    <property type="nucleotide sequence ID" value="NC_013739.1"/>
</dbReference>
<dbReference type="HOGENOM" id="CLU_1022825_0_0_11"/>
<accession>D3F0L2</accession>
<evidence type="ECO:0000313" key="2">
    <source>
        <dbReference type="EMBL" id="ADB53946.1"/>
    </source>
</evidence>
<reference evidence="2 3" key="1">
    <citation type="journal article" date="2010" name="Stand. Genomic Sci.">
        <title>Complete genome sequence of Conexibacter woesei type strain (ID131577).</title>
        <authorList>
            <person name="Pukall R."/>
            <person name="Lapidus A."/>
            <person name="Glavina Del Rio T."/>
            <person name="Copeland A."/>
            <person name="Tice H."/>
            <person name="Cheng J.-F."/>
            <person name="Lucas S."/>
            <person name="Chen F."/>
            <person name="Nolan M."/>
            <person name="Bruce D."/>
            <person name="Goodwin L."/>
            <person name="Pitluck S."/>
            <person name="Mavromatis K."/>
            <person name="Ivanova N."/>
            <person name="Ovchinnikova G."/>
            <person name="Pati A."/>
            <person name="Chen A."/>
            <person name="Palaniappan K."/>
            <person name="Land M."/>
            <person name="Hauser L."/>
            <person name="Chang Y.-J."/>
            <person name="Jeffries C.D."/>
            <person name="Chain P."/>
            <person name="Meincke L."/>
            <person name="Sims D."/>
            <person name="Brettin T."/>
            <person name="Detter J.C."/>
            <person name="Rohde M."/>
            <person name="Goeker M."/>
            <person name="Bristow J."/>
            <person name="Eisen J.A."/>
            <person name="Markowitz V."/>
            <person name="Kyrpides N.C."/>
            <person name="Klenk H.-P."/>
            <person name="Hugenholtz P."/>
        </authorList>
    </citation>
    <scope>NUCLEOTIDE SEQUENCE [LARGE SCALE GENOMIC DNA]</scope>
    <source>
        <strain evidence="3">DSM 14684 / CIP 108061 / JCM 11494 / NBRC 100937 / ID131577</strain>
    </source>
</reference>
<dbReference type="Pfam" id="PF00753">
    <property type="entry name" value="Lactamase_B"/>
    <property type="match status" value="1"/>
</dbReference>
<feature type="domain" description="Metallo-beta-lactamase" evidence="1">
    <location>
        <begin position="19"/>
        <end position="205"/>
    </location>
</feature>
<dbReference type="EMBL" id="CP001854">
    <property type="protein sequence ID" value="ADB53946.1"/>
    <property type="molecule type" value="Genomic_DNA"/>
</dbReference>
<dbReference type="OrthoDB" id="3813329at2"/>
<dbReference type="InterPro" id="IPR036866">
    <property type="entry name" value="RibonucZ/Hydroxyglut_hydro"/>
</dbReference>
<dbReference type="AlphaFoldDB" id="D3F0L2"/>
<dbReference type="SUPFAM" id="SSF56281">
    <property type="entry name" value="Metallo-hydrolase/oxidoreductase"/>
    <property type="match status" value="1"/>
</dbReference>
<organism evidence="2 3">
    <name type="scientific">Conexibacter woesei (strain DSM 14684 / CCUG 47730 / CIP 108061 / JCM 11494 / NBRC 100937 / ID131577)</name>
    <dbReference type="NCBI Taxonomy" id="469383"/>
    <lineage>
        <taxon>Bacteria</taxon>
        <taxon>Bacillati</taxon>
        <taxon>Actinomycetota</taxon>
        <taxon>Thermoleophilia</taxon>
        <taxon>Solirubrobacterales</taxon>
        <taxon>Conexibacteraceae</taxon>
        <taxon>Conexibacter</taxon>
    </lineage>
</organism>
<dbReference type="PANTHER" id="PTHR42951">
    <property type="entry name" value="METALLO-BETA-LACTAMASE DOMAIN-CONTAINING"/>
    <property type="match status" value="1"/>
</dbReference>
<sequence length="264" mass="28254">MKAVSVHPDVIVVTSRIWKTTATAVRSGGEAFLIDSPILPDELEILPALMAQAEFPVNGLLVTHADWDHLLGQYAFPDAAIGCGETTAARLTAEPGAAARELRAFDEEYYVDRPRPLSIPGVQALPVPGYCAVGEQELELHPADGHTADGTAIWIPWARVLVVGDYLSSHAIPELSPGASLDKYLTTLRRLAPLVSQADVVVPGHGEPLDAARAAAILREDVAYLEGLQGADAEKAPLPLARRSGAQRNLHQYNLSLLREGRAS</sequence>
<dbReference type="Gene3D" id="3.60.15.10">
    <property type="entry name" value="Ribonuclease Z/Hydroxyacylglutathione hydrolase-like"/>
    <property type="match status" value="1"/>
</dbReference>
<dbReference type="Proteomes" id="UP000008229">
    <property type="component" value="Chromosome"/>
</dbReference>
<dbReference type="KEGG" id="cwo:Cwoe_5541"/>
<gene>
    <name evidence="2" type="ordered locus">Cwoe_5541</name>
</gene>
<evidence type="ECO:0000313" key="3">
    <source>
        <dbReference type="Proteomes" id="UP000008229"/>
    </source>
</evidence>
<name>D3F0L2_CONWI</name>
<evidence type="ECO:0000259" key="1">
    <source>
        <dbReference type="SMART" id="SM00849"/>
    </source>
</evidence>
<dbReference type="eggNOG" id="COG0491">
    <property type="taxonomic scope" value="Bacteria"/>
</dbReference>
<dbReference type="PANTHER" id="PTHR42951:SF4">
    <property type="entry name" value="ACYL-COENZYME A THIOESTERASE MBLAC2"/>
    <property type="match status" value="1"/>
</dbReference>
<proteinExistence type="predicted"/>
<dbReference type="STRING" id="469383.Cwoe_5541"/>
<dbReference type="SMART" id="SM00849">
    <property type="entry name" value="Lactamase_B"/>
    <property type="match status" value="1"/>
</dbReference>
<reference evidence="3" key="2">
    <citation type="submission" date="2010-01" db="EMBL/GenBank/DDBJ databases">
        <title>The complete genome of Conexibacter woesei DSM 14684.</title>
        <authorList>
            <consortium name="US DOE Joint Genome Institute (JGI-PGF)"/>
            <person name="Lucas S."/>
            <person name="Copeland A."/>
            <person name="Lapidus A."/>
            <person name="Glavina del Rio T."/>
            <person name="Dalin E."/>
            <person name="Tice H."/>
            <person name="Bruce D."/>
            <person name="Goodwin L."/>
            <person name="Pitluck S."/>
            <person name="Kyrpides N."/>
            <person name="Mavromatis K."/>
            <person name="Ivanova N."/>
            <person name="Mikhailova N."/>
            <person name="Chertkov O."/>
            <person name="Brettin T."/>
            <person name="Detter J.C."/>
            <person name="Han C."/>
            <person name="Larimer F."/>
            <person name="Land M."/>
            <person name="Hauser L."/>
            <person name="Markowitz V."/>
            <person name="Cheng J.-F."/>
            <person name="Hugenholtz P."/>
            <person name="Woyke T."/>
            <person name="Wu D."/>
            <person name="Pukall R."/>
            <person name="Steenblock K."/>
            <person name="Schneider S."/>
            <person name="Klenk H.-P."/>
            <person name="Eisen J.A."/>
        </authorList>
    </citation>
    <scope>NUCLEOTIDE SEQUENCE [LARGE SCALE GENOMIC DNA]</scope>
    <source>
        <strain evidence="3">DSM 14684 / CIP 108061 / JCM 11494 / NBRC 100937 / ID131577</strain>
    </source>
</reference>
<protein>
    <submittedName>
        <fullName evidence="2">Beta-lactamase domain protein</fullName>
    </submittedName>
</protein>